<evidence type="ECO:0000256" key="5">
    <source>
        <dbReference type="ARBA" id="ARBA00023110"/>
    </source>
</evidence>
<feature type="chain" id="PRO_5007765038" description="Parvulin-like PPIase" evidence="9">
    <location>
        <begin position="23"/>
        <end position="305"/>
    </location>
</feature>
<dbReference type="PANTHER" id="PTHR47245:SF2">
    <property type="entry name" value="PEPTIDYL-PROLYL CIS-TRANS ISOMERASE HP_0175-RELATED"/>
    <property type="match status" value="1"/>
</dbReference>
<dbReference type="Pfam" id="PF13616">
    <property type="entry name" value="Rotamase_3"/>
    <property type="match status" value="1"/>
</dbReference>
<accession>A0A0D6MHU6</accession>
<dbReference type="AlphaFoldDB" id="A0A0D6MHU6"/>
<evidence type="ECO:0000256" key="6">
    <source>
        <dbReference type="ARBA" id="ARBA00030642"/>
    </source>
</evidence>
<sequence length="305" mass="32350">MRLIRPALACAALLSATTLATASLAAPAPAAAPAAPAAAPNPNQPLVSVNGQIITLADVQRAAANLPPQLQNQASPQQLFGILINQLVQQRAVQIAAYKEGLDKQADVHARMQAAADGALQNAYLAQKVTPEVTDAAMQSYYQANYAKAKPEEQVHARHILVASEAQAKDIIAQLNHGADFAKLATQLSTDKGSAGSNGGDLGWFKRGDMLPAFSDAAFKMKPNTITQTPVKTQYGWHVIQVLGTRDAPVPSYDSVKGEIRQKLIQQDVRSAVDAAMKGVKIVQYDQQGKPMATPVQTTTPSAHH</sequence>
<dbReference type="GO" id="GO:0003755">
    <property type="term" value="F:peptidyl-prolyl cis-trans isomerase activity"/>
    <property type="evidence" value="ECO:0007669"/>
    <property type="project" value="UniProtKB-KW"/>
</dbReference>
<evidence type="ECO:0000313" key="11">
    <source>
        <dbReference type="EMBL" id="GAN53076.1"/>
    </source>
</evidence>
<dbReference type="PANTHER" id="PTHR47245">
    <property type="entry name" value="PEPTIDYLPROLYL ISOMERASE"/>
    <property type="match status" value="1"/>
</dbReference>
<name>A0A0D6MHU6_9PROT</name>
<protein>
    <recommendedName>
        <fullName evidence="4">Parvulin-like PPIase</fullName>
        <ecNumber evidence="3">5.2.1.8</ecNumber>
    </recommendedName>
    <alternativeName>
        <fullName evidence="6">Peptidyl-prolyl cis-trans isomerase plp</fullName>
    </alternativeName>
    <alternativeName>
        <fullName evidence="7">Rotamase plp</fullName>
    </alternativeName>
</protein>
<comment type="catalytic activity">
    <reaction evidence="1">
        <text>[protein]-peptidylproline (omega=180) = [protein]-peptidylproline (omega=0)</text>
        <dbReference type="Rhea" id="RHEA:16237"/>
        <dbReference type="Rhea" id="RHEA-COMP:10747"/>
        <dbReference type="Rhea" id="RHEA-COMP:10748"/>
        <dbReference type="ChEBI" id="CHEBI:83833"/>
        <dbReference type="ChEBI" id="CHEBI:83834"/>
        <dbReference type="EC" id="5.2.1.8"/>
    </reaction>
</comment>
<evidence type="ECO:0000259" key="10">
    <source>
        <dbReference type="PROSITE" id="PS50198"/>
    </source>
</evidence>
<dbReference type="Proteomes" id="UP000032679">
    <property type="component" value="Unassembled WGS sequence"/>
</dbReference>
<dbReference type="InterPro" id="IPR050245">
    <property type="entry name" value="PrsA_foldase"/>
</dbReference>
<dbReference type="EMBL" id="BALE01000004">
    <property type="protein sequence ID" value="GAN53076.1"/>
    <property type="molecule type" value="Genomic_DNA"/>
</dbReference>
<dbReference type="InterPro" id="IPR023058">
    <property type="entry name" value="PPIase_PpiC_CS"/>
</dbReference>
<evidence type="ECO:0000313" key="12">
    <source>
        <dbReference type="Proteomes" id="UP000032679"/>
    </source>
</evidence>
<evidence type="ECO:0000256" key="8">
    <source>
        <dbReference type="PROSITE-ProRule" id="PRU00278"/>
    </source>
</evidence>
<keyword evidence="5 8" id="KW-0697">Rotamase</keyword>
<evidence type="ECO:0000256" key="4">
    <source>
        <dbReference type="ARBA" id="ARBA00018370"/>
    </source>
</evidence>
<dbReference type="STRING" id="1231623.Tasa_004_141"/>
<dbReference type="PROSITE" id="PS50198">
    <property type="entry name" value="PPIC_PPIASE_2"/>
    <property type="match status" value="1"/>
</dbReference>
<keyword evidence="12" id="KW-1185">Reference proteome</keyword>
<proteinExistence type="inferred from homology"/>
<dbReference type="InterPro" id="IPR046357">
    <property type="entry name" value="PPIase_dom_sf"/>
</dbReference>
<dbReference type="InterPro" id="IPR000297">
    <property type="entry name" value="PPIase_PpiC"/>
</dbReference>
<evidence type="ECO:0000256" key="7">
    <source>
        <dbReference type="ARBA" id="ARBA00031484"/>
    </source>
</evidence>
<dbReference type="Gene3D" id="3.10.50.40">
    <property type="match status" value="1"/>
</dbReference>
<dbReference type="SUPFAM" id="SSF54534">
    <property type="entry name" value="FKBP-like"/>
    <property type="match status" value="1"/>
</dbReference>
<dbReference type="RefSeq" id="WP_048846609.1">
    <property type="nucleotide sequence ID" value="NZ_BALE01000004.1"/>
</dbReference>
<dbReference type="PROSITE" id="PS01096">
    <property type="entry name" value="PPIC_PPIASE_1"/>
    <property type="match status" value="1"/>
</dbReference>
<evidence type="ECO:0000256" key="1">
    <source>
        <dbReference type="ARBA" id="ARBA00000971"/>
    </source>
</evidence>
<feature type="signal peptide" evidence="9">
    <location>
        <begin position="1"/>
        <end position="22"/>
    </location>
</feature>
<organism evidence="11 12">
    <name type="scientific">Tanticharoenia sakaeratensis NBRC 103193</name>
    <dbReference type="NCBI Taxonomy" id="1231623"/>
    <lineage>
        <taxon>Bacteria</taxon>
        <taxon>Pseudomonadati</taxon>
        <taxon>Pseudomonadota</taxon>
        <taxon>Alphaproteobacteria</taxon>
        <taxon>Acetobacterales</taxon>
        <taxon>Acetobacteraceae</taxon>
        <taxon>Tanticharoenia</taxon>
    </lineage>
</organism>
<dbReference type="OrthoDB" id="14196at2"/>
<feature type="domain" description="PpiC" evidence="10">
    <location>
        <begin position="152"/>
        <end position="244"/>
    </location>
</feature>
<comment type="similarity">
    <text evidence="2">Belongs to the PpiC/parvulin rotamase family.</text>
</comment>
<evidence type="ECO:0000256" key="2">
    <source>
        <dbReference type="ARBA" id="ARBA00007656"/>
    </source>
</evidence>
<dbReference type="EC" id="5.2.1.8" evidence="3"/>
<evidence type="ECO:0000256" key="9">
    <source>
        <dbReference type="SAM" id="SignalP"/>
    </source>
</evidence>
<evidence type="ECO:0000256" key="3">
    <source>
        <dbReference type="ARBA" id="ARBA00013194"/>
    </source>
</evidence>
<gene>
    <name evidence="11" type="ORF">Tasa_004_141</name>
</gene>
<keyword evidence="8 11" id="KW-0413">Isomerase</keyword>
<keyword evidence="9" id="KW-0732">Signal</keyword>
<comment type="caution">
    <text evidence="11">The sequence shown here is derived from an EMBL/GenBank/DDBJ whole genome shotgun (WGS) entry which is preliminary data.</text>
</comment>
<reference evidence="11 12" key="1">
    <citation type="submission" date="2012-10" db="EMBL/GenBank/DDBJ databases">
        <title>Genome sequencing of Tanticharoenia sakaeratensis NBRC 103193.</title>
        <authorList>
            <person name="Azuma Y."/>
            <person name="Hadano H."/>
            <person name="Hirakawa H."/>
            <person name="Matsushita K."/>
        </authorList>
    </citation>
    <scope>NUCLEOTIDE SEQUENCE [LARGE SCALE GENOMIC DNA]</scope>
    <source>
        <strain evidence="11 12">NBRC 103193</strain>
    </source>
</reference>